<feature type="domain" description="MEDS" evidence="3">
    <location>
        <begin position="15"/>
        <end position="158"/>
    </location>
</feature>
<dbReference type="PANTHER" id="PTHR35526">
    <property type="entry name" value="ANTI-SIGMA-F FACTOR RSBW-RELATED"/>
    <property type="match status" value="1"/>
</dbReference>
<gene>
    <name evidence="4" type="ORF">BBK82_34860</name>
</gene>
<dbReference type="OrthoDB" id="4088450at2"/>
<dbReference type="EMBL" id="CP016793">
    <property type="protein sequence ID" value="ANZ40429.1"/>
    <property type="molecule type" value="Genomic_DNA"/>
</dbReference>
<dbReference type="GO" id="GO:0004674">
    <property type="term" value="F:protein serine/threonine kinase activity"/>
    <property type="evidence" value="ECO:0007669"/>
    <property type="project" value="UniProtKB-KW"/>
</dbReference>
<dbReference type="InterPro" id="IPR047718">
    <property type="entry name" value="RsbA-like_anti_sig"/>
</dbReference>
<dbReference type="PANTHER" id="PTHR35526:SF3">
    <property type="entry name" value="ANTI-SIGMA-F FACTOR RSBW"/>
    <property type="match status" value="1"/>
</dbReference>
<dbReference type="InterPro" id="IPR036890">
    <property type="entry name" value="HATPase_C_sf"/>
</dbReference>
<keyword evidence="1" id="KW-0418">Kinase</keyword>
<dbReference type="Pfam" id="PF13581">
    <property type="entry name" value="HATPase_c_2"/>
    <property type="match status" value="1"/>
</dbReference>
<dbReference type="InterPro" id="IPR025847">
    <property type="entry name" value="MEDS_domain"/>
</dbReference>
<reference evidence="4 5" key="1">
    <citation type="submission" date="2016-07" db="EMBL/GenBank/DDBJ databases">
        <title>Complete genome sequence of the Lentzea guizhouensis DHS C013.</title>
        <authorList>
            <person name="Cao C."/>
        </authorList>
    </citation>
    <scope>NUCLEOTIDE SEQUENCE [LARGE SCALE GENOMIC DNA]</scope>
    <source>
        <strain evidence="4 5">DHS C013</strain>
    </source>
</reference>
<dbReference type="AlphaFoldDB" id="A0A1B2HRT4"/>
<keyword evidence="1" id="KW-0808">Transferase</keyword>
<feature type="domain" description="Histidine kinase/HSP90-like ATPase" evidence="2">
    <location>
        <begin position="196"/>
        <end position="309"/>
    </location>
</feature>
<accession>A0A1B2HRT4</accession>
<protein>
    <submittedName>
        <fullName evidence="4">Anti-sigma regulatory factor</fullName>
    </submittedName>
</protein>
<sequence length="313" mass="33722">MTAPTTAQAAESFVHPAVFYRTDEEYLAALVPFVTDGLEAGQPVAVSVPGRQLALLRGALGDAANDITMMDMTVAGRNPGRIIAGVLRRFADAHPDVHVRIIGEPIWAGRTEVEYPACVVHEALINLAFTGRDVTIACPYDTAALPDEVIADARATHPLLWEPDRRRSSAEYALDAVLARYNLPFNGQESAGEFVATTLDDVSPARRHAAEFAQSQGLDADRVADVELIVTELVTNALMHGGGSCSSRLWRESGHLVCEVRDSGRFEDALAGRRPAEPRQVGGRGLLVVNELADLVRVHTGAQGTTLRAMLRL</sequence>
<dbReference type="STRING" id="1586287.BBK82_34860"/>
<evidence type="ECO:0000259" key="2">
    <source>
        <dbReference type="Pfam" id="PF13581"/>
    </source>
</evidence>
<organism evidence="4 5">
    <name type="scientific">Lentzea guizhouensis</name>
    <dbReference type="NCBI Taxonomy" id="1586287"/>
    <lineage>
        <taxon>Bacteria</taxon>
        <taxon>Bacillati</taxon>
        <taxon>Actinomycetota</taxon>
        <taxon>Actinomycetes</taxon>
        <taxon>Pseudonocardiales</taxon>
        <taxon>Pseudonocardiaceae</taxon>
        <taxon>Lentzea</taxon>
    </lineage>
</organism>
<dbReference type="RefSeq" id="WP_065918768.1">
    <property type="nucleotide sequence ID" value="NZ_CP016793.1"/>
</dbReference>
<dbReference type="Proteomes" id="UP000093053">
    <property type="component" value="Chromosome"/>
</dbReference>
<evidence type="ECO:0000313" key="4">
    <source>
        <dbReference type="EMBL" id="ANZ40429.1"/>
    </source>
</evidence>
<dbReference type="SUPFAM" id="SSF55874">
    <property type="entry name" value="ATPase domain of HSP90 chaperone/DNA topoisomerase II/histidine kinase"/>
    <property type="match status" value="1"/>
</dbReference>
<keyword evidence="1" id="KW-0723">Serine/threonine-protein kinase</keyword>
<name>A0A1B2HRT4_9PSEU</name>
<evidence type="ECO:0000259" key="3">
    <source>
        <dbReference type="Pfam" id="PF14417"/>
    </source>
</evidence>
<evidence type="ECO:0000313" key="5">
    <source>
        <dbReference type="Proteomes" id="UP000093053"/>
    </source>
</evidence>
<dbReference type="InterPro" id="IPR050267">
    <property type="entry name" value="Anti-sigma-factor_SerPK"/>
</dbReference>
<dbReference type="InterPro" id="IPR003594">
    <property type="entry name" value="HATPase_dom"/>
</dbReference>
<dbReference type="CDD" id="cd16936">
    <property type="entry name" value="HATPase_RsbW-like"/>
    <property type="match status" value="1"/>
</dbReference>
<dbReference type="KEGG" id="led:BBK82_34860"/>
<proteinExistence type="predicted"/>
<evidence type="ECO:0000256" key="1">
    <source>
        <dbReference type="ARBA" id="ARBA00022527"/>
    </source>
</evidence>
<dbReference type="NCBIfam" id="NF041045">
    <property type="entry name" value="RsbA_anti_sig"/>
    <property type="match status" value="1"/>
</dbReference>
<keyword evidence="5" id="KW-1185">Reference proteome</keyword>
<dbReference type="Gene3D" id="3.30.565.10">
    <property type="entry name" value="Histidine kinase-like ATPase, C-terminal domain"/>
    <property type="match status" value="1"/>
</dbReference>
<dbReference type="Pfam" id="PF14417">
    <property type="entry name" value="MEDS"/>
    <property type="match status" value="1"/>
</dbReference>